<dbReference type="EMBL" id="QDKP01000017">
    <property type="protein sequence ID" value="PVM86008.1"/>
    <property type="molecule type" value="Genomic_DNA"/>
</dbReference>
<dbReference type="InterPro" id="IPR003593">
    <property type="entry name" value="AAA+_ATPase"/>
</dbReference>
<reference evidence="9 10" key="1">
    <citation type="submission" date="2018-04" db="EMBL/GenBank/DDBJ databases">
        <title>The genome sequence of Caulobacter sp. 736.</title>
        <authorList>
            <person name="Gao J."/>
            <person name="Sun J."/>
        </authorList>
    </citation>
    <scope>NUCLEOTIDE SEQUENCE [LARGE SCALE GENOMIC DNA]</scope>
    <source>
        <strain evidence="9 10">736</strain>
    </source>
</reference>
<evidence type="ECO:0000313" key="9">
    <source>
        <dbReference type="EMBL" id="PVM86008.1"/>
    </source>
</evidence>
<dbReference type="PROSITE" id="PS50893">
    <property type="entry name" value="ABC_TRANSPORTER_2"/>
    <property type="match status" value="1"/>
</dbReference>
<protein>
    <submittedName>
        <fullName evidence="9">ABC transporter</fullName>
    </submittedName>
</protein>
<evidence type="ECO:0000256" key="3">
    <source>
        <dbReference type="ARBA" id="ARBA00022475"/>
    </source>
</evidence>
<dbReference type="GO" id="GO:0005524">
    <property type="term" value="F:ATP binding"/>
    <property type="evidence" value="ECO:0007669"/>
    <property type="project" value="UniProtKB-KW"/>
</dbReference>
<dbReference type="InterPro" id="IPR050166">
    <property type="entry name" value="ABC_transporter_ATP-bind"/>
</dbReference>
<comment type="similarity">
    <text evidence="1">Belongs to the ABC transporter superfamily.</text>
</comment>
<feature type="domain" description="ABC transporter" evidence="8">
    <location>
        <begin position="67"/>
        <end position="297"/>
    </location>
</feature>
<evidence type="ECO:0000259" key="8">
    <source>
        <dbReference type="PROSITE" id="PS50893"/>
    </source>
</evidence>
<evidence type="ECO:0000256" key="5">
    <source>
        <dbReference type="ARBA" id="ARBA00022840"/>
    </source>
</evidence>
<gene>
    <name evidence="9" type="ORF">DDF65_06185</name>
</gene>
<keyword evidence="10" id="KW-1185">Reference proteome</keyword>
<evidence type="ECO:0000256" key="2">
    <source>
        <dbReference type="ARBA" id="ARBA00022448"/>
    </source>
</evidence>
<dbReference type="Pfam" id="PF00005">
    <property type="entry name" value="ABC_tran"/>
    <property type="match status" value="1"/>
</dbReference>
<keyword evidence="5" id="KW-0067">ATP-binding</keyword>
<dbReference type="Gene3D" id="3.40.50.300">
    <property type="entry name" value="P-loop containing nucleotide triphosphate hydrolases"/>
    <property type="match status" value="1"/>
</dbReference>
<dbReference type="SUPFAM" id="SSF52540">
    <property type="entry name" value="P-loop containing nucleoside triphosphate hydrolases"/>
    <property type="match status" value="1"/>
</dbReference>
<organism evidence="9 10">
    <name type="scientific">Caulobacter radicis</name>
    <dbReference type="NCBI Taxonomy" id="2172650"/>
    <lineage>
        <taxon>Bacteria</taxon>
        <taxon>Pseudomonadati</taxon>
        <taxon>Pseudomonadota</taxon>
        <taxon>Alphaproteobacteria</taxon>
        <taxon>Caulobacterales</taxon>
        <taxon>Caulobacteraceae</taxon>
        <taxon>Caulobacter</taxon>
    </lineage>
</organism>
<evidence type="ECO:0000256" key="6">
    <source>
        <dbReference type="ARBA" id="ARBA00022967"/>
    </source>
</evidence>
<dbReference type="PANTHER" id="PTHR42788">
    <property type="entry name" value="TAURINE IMPORT ATP-BINDING PROTEIN-RELATED"/>
    <property type="match status" value="1"/>
</dbReference>
<evidence type="ECO:0000313" key="10">
    <source>
        <dbReference type="Proteomes" id="UP000244913"/>
    </source>
</evidence>
<keyword evidence="3" id="KW-1003">Cell membrane</keyword>
<dbReference type="InterPro" id="IPR027417">
    <property type="entry name" value="P-loop_NTPase"/>
</dbReference>
<keyword evidence="4" id="KW-0547">Nucleotide-binding</keyword>
<keyword evidence="6" id="KW-1278">Translocase</keyword>
<dbReference type="SMART" id="SM00382">
    <property type="entry name" value="AAA"/>
    <property type="match status" value="1"/>
</dbReference>
<dbReference type="PANTHER" id="PTHR42788:SF17">
    <property type="entry name" value="ALIPHATIC SULFONATES IMPORT ATP-BINDING PROTEIN SSUB"/>
    <property type="match status" value="1"/>
</dbReference>
<evidence type="ECO:0000256" key="7">
    <source>
        <dbReference type="ARBA" id="ARBA00023136"/>
    </source>
</evidence>
<dbReference type="GO" id="GO:0016887">
    <property type="term" value="F:ATP hydrolysis activity"/>
    <property type="evidence" value="ECO:0007669"/>
    <property type="project" value="InterPro"/>
</dbReference>
<evidence type="ECO:0000256" key="1">
    <source>
        <dbReference type="ARBA" id="ARBA00005417"/>
    </source>
</evidence>
<dbReference type="PROSITE" id="PS00211">
    <property type="entry name" value="ABC_TRANSPORTER_1"/>
    <property type="match status" value="1"/>
</dbReference>
<keyword evidence="2" id="KW-0813">Transport</keyword>
<proteinExistence type="inferred from homology"/>
<name>A0A2T9JQP4_9CAUL</name>
<dbReference type="CDD" id="cd03293">
    <property type="entry name" value="ABC_NrtD_SsuB_transporters"/>
    <property type="match status" value="1"/>
</dbReference>
<evidence type="ECO:0000256" key="4">
    <source>
        <dbReference type="ARBA" id="ARBA00022741"/>
    </source>
</evidence>
<comment type="caution">
    <text evidence="9">The sequence shown here is derived from an EMBL/GenBank/DDBJ whole genome shotgun (WGS) entry which is preliminary data.</text>
</comment>
<dbReference type="Proteomes" id="UP000244913">
    <property type="component" value="Unassembled WGS sequence"/>
</dbReference>
<dbReference type="InterPro" id="IPR017871">
    <property type="entry name" value="ABC_transporter-like_CS"/>
</dbReference>
<dbReference type="AlphaFoldDB" id="A0A2T9JQP4"/>
<sequence length="310" mass="34001">MGARLGRLRQPLRRADHHGPAVLWSDRPALRRPRPGAGLAERHGALVTALEQTLDTPVASAPQGLSVQARRVSHAFTTKTGQLPVLDEVSFTIEAGEFVALLGPSGCGKSTLLRLLSGLDAPREGKIGADGVRITGPDPSRLLVFQDPTLYPWRSVRQNLAVGLETRGVLKAQKGRIDEILRLVGLEAFADALPHELSGGMAQRAALGRVLVNDPRLLLLDEPLGKLDALTRMTLQEELLKIWQARRFTSVLVTHDVEEALLLAQRILVFSDRPARIIRELAVPLDYPRRREDPVFVALRQEILSGLAPH</sequence>
<dbReference type="InterPro" id="IPR003439">
    <property type="entry name" value="ABC_transporter-like_ATP-bd"/>
</dbReference>
<keyword evidence="7" id="KW-0472">Membrane</keyword>
<accession>A0A2T9JQP4</accession>